<keyword evidence="1" id="KW-1133">Transmembrane helix</keyword>
<gene>
    <name evidence="2" type="ORF">E4V82_07940</name>
</gene>
<keyword evidence="1" id="KW-0812">Transmembrane</keyword>
<organism evidence="2 3">
    <name type="scientific">Clostridium estertheticum</name>
    <dbReference type="NCBI Taxonomy" id="238834"/>
    <lineage>
        <taxon>Bacteria</taxon>
        <taxon>Bacillati</taxon>
        <taxon>Bacillota</taxon>
        <taxon>Clostridia</taxon>
        <taxon>Eubacteriales</taxon>
        <taxon>Clostridiaceae</taxon>
        <taxon>Clostridium</taxon>
    </lineage>
</organism>
<evidence type="ECO:0000313" key="2">
    <source>
        <dbReference type="EMBL" id="MPQ62041.1"/>
    </source>
</evidence>
<keyword evidence="1" id="KW-0472">Membrane</keyword>
<feature type="transmembrane region" description="Helical" evidence="1">
    <location>
        <begin position="250"/>
        <end position="267"/>
    </location>
</feature>
<feature type="transmembrane region" description="Helical" evidence="1">
    <location>
        <begin position="155"/>
        <end position="174"/>
    </location>
</feature>
<dbReference type="Proteomes" id="UP000342249">
    <property type="component" value="Unassembled WGS sequence"/>
</dbReference>
<dbReference type="AlphaFoldDB" id="A0A5N7IZZ0"/>
<dbReference type="EMBL" id="SPSF01000017">
    <property type="protein sequence ID" value="MPQ62041.1"/>
    <property type="molecule type" value="Genomic_DNA"/>
</dbReference>
<evidence type="ECO:0000256" key="1">
    <source>
        <dbReference type="SAM" id="Phobius"/>
    </source>
</evidence>
<comment type="caution">
    <text evidence="2">The sequence shown here is derived from an EMBL/GenBank/DDBJ whole genome shotgun (WGS) entry which is preliminary data.</text>
</comment>
<feature type="transmembrane region" description="Helical" evidence="1">
    <location>
        <begin position="7"/>
        <end position="29"/>
    </location>
</feature>
<proteinExistence type="predicted"/>
<dbReference type="RefSeq" id="WP_152751876.1">
    <property type="nucleotide sequence ID" value="NZ_SPSE01000019.1"/>
</dbReference>
<reference evidence="2 3" key="1">
    <citation type="journal article" date="2019" name="Lett. Appl. Microbiol.">
        <title>A case of 'blown pack' spoilage of vacuum-packaged pork likely associated with Clostridium estertheticum in Canada.</title>
        <authorList>
            <person name="Zhang P."/>
            <person name="Ward P."/>
            <person name="McMullen L.M."/>
            <person name="Yang X."/>
        </authorList>
    </citation>
    <scope>NUCLEOTIDE SEQUENCE [LARGE SCALE GENOMIC DNA]</scope>
    <source>
        <strain evidence="2 3">MA19</strain>
    </source>
</reference>
<feature type="transmembrane region" description="Helical" evidence="1">
    <location>
        <begin position="41"/>
        <end position="59"/>
    </location>
</feature>
<evidence type="ECO:0000313" key="3">
    <source>
        <dbReference type="Proteomes" id="UP000342249"/>
    </source>
</evidence>
<sequence length="299" mass="34877">MKKAVKLLILLNLMSYISNFAFAFMYSYNKIGVQSNVLLEVVWILSPFVFLIATSFILATDYKDEYKILETEAIIDWVIRLVSCCVVFQEFNFKFLSSEFIIQQVILASLFIINIYLEYRMYKKAKKYIPIKKENMEIERISEEEKQNIREMGKAATLGVTSFFILACLGMGTIKTHINIKSPDSFMILIMFVSIYAFIWFLFANYKKCCLFYLDKSLAKRIFVRDACYASLGYLINIIAAFGVFGIHTLFESIVTFLGFLLLYPTIRTDRKIGLRYTKVKKVLGENFDLYFNCKEKNL</sequence>
<name>A0A5N7IZZ0_9CLOT</name>
<protein>
    <submittedName>
        <fullName evidence="2">Uncharacterized protein</fullName>
    </submittedName>
</protein>
<feature type="transmembrane region" description="Helical" evidence="1">
    <location>
        <begin position="227"/>
        <end position="244"/>
    </location>
</feature>
<accession>A0A5N7IZZ0</accession>
<feature type="transmembrane region" description="Helical" evidence="1">
    <location>
        <begin position="71"/>
        <end position="89"/>
    </location>
</feature>
<feature type="transmembrane region" description="Helical" evidence="1">
    <location>
        <begin position="186"/>
        <end position="206"/>
    </location>
</feature>
<feature type="transmembrane region" description="Helical" evidence="1">
    <location>
        <begin position="101"/>
        <end position="119"/>
    </location>
</feature>